<dbReference type="EMBL" id="UINC01039798">
    <property type="protein sequence ID" value="SVB38802.1"/>
    <property type="molecule type" value="Genomic_DNA"/>
</dbReference>
<sequence length="159" mass="17710">MLNFLNQRSQREQKLLLVAVVLILCLLVMSFVSTLIAKNSTASTKYQNAKNDYEYVKAGAMHLMSSTKITEIKNNQATLELGIQDIATVDGLTVKNITVNETYLNVAFVPDNLSKTKRFLEDVSRLSGFAIDTLELQTENGQQLATATYKNKNQSTKAE</sequence>
<name>A0A382DL96_9ZZZZ</name>
<accession>A0A382DL96</accession>
<dbReference type="Pfam" id="PF04612">
    <property type="entry name" value="T2SSM"/>
    <property type="match status" value="1"/>
</dbReference>
<reference evidence="1" key="1">
    <citation type="submission" date="2018-05" db="EMBL/GenBank/DDBJ databases">
        <authorList>
            <person name="Lanie J.A."/>
            <person name="Ng W.-L."/>
            <person name="Kazmierczak K.M."/>
            <person name="Andrzejewski T.M."/>
            <person name="Davidsen T.M."/>
            <person name="Wayne K.J."/>
            <person name="Tettelin H."/>
            <person name="Glass J.I."/>
            <person name="Rusch D."/>
            <person name="Podicherti R."/>
            <person name="Tsui H.-C.T."/>
            <person name="Winkler M.E."/>
        </authorList>
    </citation>
    <scope>NUCLEOTIDE SEQUENCE</scope>
</reference>
<protein>
    <submittedName>
        <fullName evidence="1">Uncharacterized protein</fullName>
    </submittedName>
</protein>
<organism evidence="1">
    <name type="scientific">marine metagenome</name>
    <dbReference type="NCBI Taxonomy" id="408172"/>
    <lineage>
        <taxon>unclassified sequences</taxon>
        <taxon>metagenomes</taxon>
        <taxon>ecological metagenomes</taxon>
    </lineage>
</organism>
<dbReference type="InterPro" id="IPR007690">
    <property type="entry name" value="T2SS_GspM"/>
</dbReference>
<evidence type="ECO:0000313" key="1">
    <source>
        <dbReference type="EMBL" id="SVB38802.1"/>
    </source>
</evidence>
<dbReference type="GO" id="GO:0015627">
    <property type="term" value="C:type II protein secretion system complex"/>
    <property type="evidence" value="ECO:0007669"/>
    <property type="project" value="InterPro"/>
</dbReference>
<dbReference type="AlphaFoldDB" id="A0A382DL96"/>
<proteinExistence type="predicted"/>
<gene>
    <name evidence="1" type="ORF">METZ01_LOCUS191656</name>
</gene>
<dbReference type="GO" id="GO:0015628">
    <property type="term" value="P:protein secretion by the type II secretion system"/>
    <property type="evidence" value="ECO:0007669"/>
    <property type="project" value="InterPro"/>
</dbReference>